<evidence type="ECO:0000313" key="1">
    <source>
        <dbReference type="EMBL" id="QLY32689.1"/>
    </source>
</evidence>
<sequence>MAAMAEVAGNRPITLQSPTHEQWGAMAALVLSGARNGTRVCAADAERMELLVTAEFVCTPSELTTGVRFSVTSKDAGAPAGQVIGEIGQAVGNPQS</sequence>
<reference evidence="1 2" key="1">
    <citation type="submission" date="2020-07" db="EMBL/GenBank/DDBJ databases">
        <authorList>
            <person name="Zhuang K."/>
            <person name="Ran Y."/>
        </authorList>
    </citation>
    <scope>NUCLEOTIDE SEQUENCE [LARGE SCALE GENOMIC DNA]</scope>
    <source>
        <strain evidence="1 2">WCH-YHL-001</strain>
    </source>
</reference>
<name>A0A7D7A042_9NOCA</name>
<dbReference type="Proteomes" id="UP000515512">
    <property type="component" value="Chromosome"/>
</dbReference>
<dbReference type="EMBL" id="CP059399">
    <property type="protein sequence ID" value="QLY32689.1"/>
    <property type="molecule type" value="Genomic_DNA"/>
</dbReference>
<evidence type="ECO:0000313" key="2">
    <source>
        <dbReference type="Proteomes" id="UP000515512"/>
    </source>
</evidence>
<dbReference type="RefSeq" id="WP_181583854.1">
    <property type="nucleotide sequence ID" value="NZ_CP059399.1"/>
</dbReference>
<protein>
    <submittedName>
        <fullName evidence="1">Uncharacterized protein</fullName>
    </submittedName>
</protein>
<dbReference type="KEGG" id="nhu:H0264_10920"/>
<organism evidence="1 2">
    <name type="scientific">Nocardia huaxiensis</name>
    <dbReference type="NCBI Taxonomy" id="2755382"/>
    <lineage>
        <taxon>Bacteria</taxon>
        <taxon>Bacillati</taxon>
        <taxon>Actinomycetota</taxon>
        <taxon>Actinomycetes</taxon>
        <taxon>Mycobacteriales</taxon>
        <taxon>Nocardiaceae</taxon>
        <taxon>Nocardia</taxon>
    </lineage>
</organism>
<keyword evidence="2" id="KW-1185">Reference proteome</keyword>
<dbReference type="AlphaFoldDB" id="A0A7D7A042"/>
<accession>A0A7D7A042</accession>
<proteinExistence type="predicted"/>
<gene>
    <name evidence="1" type="ORF">H0264_10920</name>
</gene>